<evidence type="ECO:0000313" key="2">
    <source>
        <dbReference type="Proteomes" id="UP000315403"/>
    </source>
</evidence>
<evidence type="ECO:0000313" key="1">
    <source>
        <dbReference type="EMBL" id="TQN51323.1"/>
    </source>
</evidence>
<accession>A0A543Q4R8</accession>
<comment type="caution">
    <text evidence="1">The sequence shown here is derived from an EMBL/GenBank/DDBJ whole genome shotgun (WGS) entry which is preliminary data.</text>
</comment>
<dbReference type="EMBL" id="SZUV01000001">
    <property type="protein sequence ID" value="TQN51323.1"/>
    <property type="molecule type" value="Genomic_DNA"/>
</dbReference>
<proteinExistence type="predicted"/>
<protein>
    <submittedName>
        <fullName evidence="1">Uncharacterized protein</fullName>
    </submittedName>
</protein>
<sequence length="55" mass="6009">MSIFSDYFLREAGADAGPGSFAATLGRALEQQARDVGAKSFPARHRLQIWLVKSL</sequence>
<dbReference type="Proteomes" id="UP000315403">
    <property type="component" value="Unassembled WGS sequence"/>
</dbReference>
<name>A0A543Q4R8_ACITH</name>
<dbReference type="AlphaFoldDB" id="A0A543Q4R8"/>
<reference evidence="1 2" key="1">
    <citation type="submission" date="2019-03" db="EMBL/GenBank/DDBJ databases">
        <title>New insights into Acidothiobacillus thiooxidans sulfur metabolism through coupled gene expression, solution geochemistry, microscopy and spectroscopy analyses.</title>
        <authorList>
            <person name="Camacho D."/>
            <person name="Frazao R."/>
            <person name="Fouillen A."/>
            <person name="Nanci A."/>
            <person name="Lang B.F."/>
            <person name="Apte S.C."/>
            <person name="Baron C."/>
            <person name="Warren L.A."/>
        </authorList>
    </citation>
    <scope>NUCLEOTIDE SEQUENCE [LARGE SCALE GENOMIC DNA]</scope>
    <source>
        <strain evidence="1 2">ATCC 19377</strain>
    </source>
</reference>
<organism evidence="1 2">
    <name type="scientific">Acidithiobacillus thiooxidans ATCC 19377</name>
    <dbReference type="NCBI Taxonomy" id="637390"/>
    <lineage>
        <taxon>Bacteria</taxon>
        <taxon>Pseudomonadati</taxon>
        <taxon>Pseudomonadota</taxon>
        <taxon>Acidithiobacillia</taxon>
        <taxon>Acidithiobacillales</taxon>
        <taxon>Acidithiobacillaceae</taxon>
        <taxon>Acidithiobacillus</taxon>
    </lineage>
</organism>
<gene>
    <name evidence="1" type="ORF">DLNHIDIE_01195</name>
</gene>